<dbReference type="InterPro" id="IPR036423">
    <property type="entry name" value="SOD-like_Cu/Zn_dom_sf"/>
</dbReference>
<sequence length="247" mass="26690">MSNVGADQQSLPDTKMEFAVEMRSPCCANRVKNALDGLKGITSINMDFSTQRLFLEGSILAETVRDVIEKEAGISAVLLGLGTTSKQNFGAGVAAISIGNSGVQGLLRFIQTENSCIIEGTIDKLPTADPVYLTVHESGDVTAGCDSCGSLFKSSDFQGILSQLEPKPNQTAEFKLVNPNVKLSEILGHCVVVHRGNQKLIEENKSERLACGIVARSSGLYENSKRFCACDGVTIWQQRQREKDMKS</sequence>
<proteinExistence type="inferred from homology"/>
<evidence type="ECO:0000256" key="2">
    <source>
        <dbReference type="ARBA" id="ARBA00025798"/>
    </source>
</evidence>
<dbReference type="InterPro" id="IPR036163">
    <property type="entry name" value="HMA_dom_sf"/>
</dbReference>
<evidence type="ECO:0000256" key="3">
    <source>
        <dbReference type="ARBA" id="ARBA00032899"/>
    </source>
</evidence>
<dbReference type="CDD" id="cd00371">
    <property type="entry name" value="HMA"/>
    <property type="match status" value="1"/>
</dbReference>
<evidence type="ECO:0000313" key="6">
    <source>
        <dbReference type="Proteomes" id="UP001497497"/>
    </source>
</evidence>
<evidence type="ECO:0000256" key="1">
    <source>
        <dbReference type="ARBA" id="ARBA00001973"/>
    </source>
</evidence>
<dbReference type="Pfam" id="PF00080">
    <property type="entry name" value="Sod_Cu"/>
    <property type="match status" value="1"/>
</dbReference>
<dbReference type="Proteomes" id="UP001497497">
    <property type="component" value="Unassembled WGS sequence"/>
</dbReference>
<dbReference type="PANTHER" id="PTHR10003">
    <property type="entry name" value="SUPEROXIDE DISMUTASE CU-ZN -RELATED"/>
    <property type="match status" value="1"/>
</dbReference>
<dbReference type="InterPro" id="IPR006121">
    <property type="entry name" value="HMA_dom"/>
</dbReference>
<dbReference type="AlphaFoldDB" id="A0AAV2I4S5"/>
<comment type="caution">
    <text evidence="5">The sequence shown here is derived from an EMBL/GenBank/DDBJ whole genome shotgun (WGS) entry which is preliminary data.</text>
</comment>
<dbReference type="GO" id="GO:0005507">
    <property type="term" value="F:copper ion binding"/>
    <property type="evidence" value="ECO:0007669"/>
    <property type="project" value="InterPro"/>
</dbReference>
<dbReference type="Gene3D" id="2.60.40.200">
    <property type="entry name" value="Superoxide dismutase, copper/zinc binding domain"/>
    <property type="match status" value="1"/>
</dbReference>
<dbReference type="GO" id="GO:0006801">
    <property type="term" value="P:superoxide metabolic process"/>
    <property type="evidence" value="ECO:0007669"/>
    <property type="project" value="InterPro"/>
</dbReference>
<dbReference type="InterPro" id="IPR001424">
    <property type="entry name" value="SOD_Cu_Zn_dom"/>
</dbReference>
<evidence type="ECO:0000259" key="4">
    <source>
        <dbReference type="PROSITE" id="PS50846"/>
    </source>
</evidence>
<accession>A0AAV2I4S5</accession>
<dbReference type="InterPro" id="IPR024134">
    <property type="entry name" value="SOD_Cu/Zn_/chaperone"/>
</dbReference>
<dbReference type="SUPFAM" id="SSF55008">
    <property type="entry name" value="HMA, heavy metal-associated domain"/>
    <property type="match status" value="1"/>
</dbReference>
<keyword evidence="6" id="KW-1185">Reference proteome</keyword>
<dbReference type="SUPFAM" id="SSF49329">
    <property type="entry name" value="Cu,Zn superoxide dismutase-like"/>
    <property type="match status" value="1"/>
</dbReference>
<dbReference type="Pfam" id="PF00403">
    <property type="entry name" value="HMA"/>
    <property type="match status" value="1"/>
</dbReference>
<feature type="domain" description="HMA" evidence="4">
    <location>
        <begin position="13"/>
        <end position="76"/>
    </location>
</feature>
<dbReference type="EMBL" id="CAXITT010000352">
    <property type="protein sequence ID" value="CAL1539713.1"/>
    <property type="molecule type" value="Genomic_DNA"/>
</dbReference>
<comment type="cofactor">
    <cofactor evidence="1">
        <name>Cu(2+)</name>
        <dbReference type="ChEBI" id="CHEBI:29036"/>
    </cofactor>
</comment>
<evidence type="ECO:0000313" key="5">
    <source>
        <dbReference type="EMBL" id="CAL1539713.1"/>
    </source>
</evidence>
<protein>
    <recommendedName>
        <fullName evidence="3">Superoxide dismutase copper chaperone</fullName>
    </recommendedName>
</protein>
<reference evidence="5 6" key="1">
    <citation type="submission" date="2024-04" db="EMBL/GenBank/DDBJ databases">
        <authorList>
            <consortium name="Genoscope - CEA"/>
            <person name="William W."/>
        </authorList>
    </citation>
    <scope>NUCLEOTIDE SEQUENCE [LARGE SCALE GENOMIC DNA]</scope>
</reference>
<comment type="similarity">
    <text evidence="2">In the C-terminal section; belongs to the Cu-Zn superoxide dismutase family.</text>
</comment>
<name>A0AAV2I4S5_LYMST</name>
<organism evidence="5 6">
    <name type="scientific">Lymnaea stagnalis</name>
    <name type="common">Great pond snail</name>
    <name type="synonym">Helix stagnalis</name>
    <dbReference type="NCBI Taxonomy" id="6523"/>
    <lineage>
        <taxon>Eukaryota</taxon>
        <taxon>Metazoa</taxon>
        <taxon>Spiralia</taxon>
        <taxon>Lophotrochozoa</taxon>
        <taxon>Mollusca</taxon>
        <taxon>Gastropoda</taxon>
        <taxon>Heterobranchia</taxon>
        <taxon>Euthyneura</taxon>
        <taxon>Panpulmonata</taxon>
        <taxon>Hygrophila</taxon>
        <taxon>Lymnaeoidea</taxon>
        <taxon>Lymnaeidae</taxon>
        <taxon>Lymnaea</taxon>
    </lineage>
</organism>
<dbReference type="Gene3D" id="3.30.70.100">
    <property type="match status" value="1"/>
</dbReference>
<gene>
    <name evidence="5" type="ORF">GSLYS_00013446001</name>
</gene>
<dbReference type="PROSITE" id="PS50846">
    <property type="entry name" value="HMA_2"/>
    <property type="match status" value="1"/>
</dbReference>